<evidence type="ECO:0000313" key="2">
    <source>
        <dbReference type="Proteomes" id="UP000649604"/>
    </source>
</evidence>
<gene>
    <name evidence="1" type="ORF">GF339_09850</name>
</gene>
<reference evidence="1" key="1">
    <citation type="submission" date="2019-11" db="EMBL/GenBank/DDBJ databases">
        <title>Microbial mats filling the niche in hypersaline microbial mats.</title>
        <authorList>
            <person name="Wong H.L."/>
            <person name="Macleod F.I."/>
            <person name="White R.A. III"/>
            <person name="Burns B.P."/>
        </authorList>
    </citation>
    <scope>NUCLEOTIDE SEQUENCE</scope>
    <source>
        <strain evidence="1">Rbin_158</strain>
    </source>
</reference>
<dbReference type="Proteomes" id="UP000649604">
    <property type="component" value="Unassembled WGS sequence"/>
</dbReference>
<protein>
    <submittedName>
        <fullName evidence="1">Uncharacterized protein</fullName>
    </submittedName>
</protein>
<comment type="caution">
    <text evidence="1">The sequence shown here is derived from an EMBL/GenBank/DDBJ whole genome shotgun (WGS) entry which is preliminary data.</text>
</comment>
<proteinExistence type="predicted"/>
<dbReference type="AlphaFoldDB" id="A0A9D5JVU8"/>
<name>A0A9D5JVU8_9BACT</name>
<evidence type="ECO:0000313" key="1">
    <source>
        <dbReference type="EMBL" id="MBD3324877.1"/>
    </source>
</evidence>
<sequence length="80" mass="9475">MIDKEVLKHDLSELDRVRCELIMANYRYEEALETFDKKYGDGVGQKAIRILRNRFLLKKLVLPPEALEEVSEELYENMQS</sequence>
<dbReference type="EMBL" id="WJJP01000314">
    <property type="protein sequence ID" value="MBD3324877.1"/>
    <property type="molecule type" value="Genomic_DNA"/>
</dbReference>
<accession>A0A9D5JVU8</accession>
<organism evidence="1 2">
    <name type="scientific">candidate division KSB3 bacterium</name>
    <dbReference type="NCBI Taxonomy" id="2044937"/>
    <lineage>
        <taxon>Bacteria</taxon>
        <taxon>candidate division KSB3</taxon>
    </lineage>
</organism>